<accession>A0ABX0HBU7</accession>
<protein>
    <submittedName>
        <fullName evidence="1">Uncharacterized protein</fullName>
    </submittedName>
</protein>
<dbReference type="RefSeq" id="WP_166150200.1">
    <property type="nucleotide sequence ID" value="NZ_JAANYN010000010.1"/>
</dbReference>
<evidence type="ECO:0000313" key="2">
    <source>
        <dbReference type="Proteomes" id="UP000649799"/>
    </source>
</evidence>
<dbReference type="EMBL" id="JAANYN010000010">
    <property type="protein sequence ID" value="NHE59127.1"/>
    <property type="molecule type" value="Genomic_DNA"/>
</dbReference>
<evidence type="ECO:0000313" key="1">
    <source>
        <dbReference type="EMBL" id="NHE59127.1"/>
    </source>
</evidence>
<keyword evidence="2" id="KW-1185">Reference proteome</keyword>
<proteinExistence type="predicted"/>
<name>A0ABX0HBU7_9BACT</name>
<dbReference type="Proteomes" id="UP000649799">
    <property type="component" value="Unassembled WGS sequence"/>
</dbReference>
<reference evidence="1 2" key="1">
    <citation type="submission" date="2020-03" db="EMBL/GenBank/DDBJ databases">
        <title>Cyclobacterium plantarum sp. nov., a marine bacterium isolated from a coastal-marine wetland.</title>
        <authorList>
            <person name="Sanchez-Porro C."/>
            <person name="Ventosa A."/>
            <person name="Amoozegar M."/>
        </authorList>
    </citation>
    <scope>NUCLEOTIDE SEQUENCE [LARGE SCALE GENOMIC DNA]</scope>
    <source>
        <strain evidence="1 2">GBPx2</strain>
    </source>
</reference>
<sequence length="168" mass="19816">MAKKLFPLDKNYILQQAQLAMEKEMMALILIELKQSFILLFNPLQLKDDTYLQILQQQEFPPNHLSLIYRQLAGIYRFRYGSNQLEILFDGKSHFDKYQEDWALCLKKWLYALGQQEAYVKTMLRMTLLYDNPSRAGFAENRCKSIINEYFGLSIVKRKGDLLMKTGT</sequence>
<comment type="caution">
    <text evidence="1">The sequence shown here is derived from an EMBL/GenBank/DDBJ whole genome shotgun (WGS) entry which is preliminary data.</text>
</comment>
<organism evidence="1 2">
    <name type="scientific">Cyclobacterium plantarum</name>
    <dbReference type="NCBI Taxonomy" id="2716263"/>
    <lineage>
        <taxon>Bacteria</taxon>
        <taxon>Pseudomonadati</taxon>
        <taxon>Bacteroidota</taxon>
        <taxon>Cytophagia</taxon>
        <taxon>Cytophagales</taxon>
        <taxon>Cyclobacteriaceae</taxon>
        <taxon>Cyclobacterium</taxon>
    </lineage>
</organism>
<gene>
    <name evidence="1" type="ORF">G9Q97_20150</name>
</gene>